<organism evidence="6">
    <name type="scientific">Magallana gigas</name>
    <name type="common">Pacific oyster</name>
    <name type="synonym">Crassostrea gigas</name>
    <dbReference type="NCBI Taxonomy" id="29159"/>
    <lineage>
        <taxon>Eukaryota</taxon>
        <taxon>Metazoa</taxon>
        <taxon>Spiralia</taxon>
        <taxon>Lophotrochozoa</taxon>
        <taxon>Mollusca</taxon>
        <taxon>Bivalvia</taxon>
        <taxon>Autobranchia</taxon>
        <taxon>Pteriomorphia</taxon>
        <taxon>Ostreida</taxon>
        <taxon>Ostreoidea</taxon>
        <taxon>Ostreidae</taxon>
        <taxon>Magallana</taxon>
    </lineage>
</organism>
<sequence length="972" mass="110093">MQGDMDRLRRTTEGGLHIMGTKVQALQQWCKKQTDGYRDADVVNMTSSWKSGMAFCAIIHRYRPDLIDYDALSKENVLENNGLAFEVADRELGIPALLDAPDMVAMKVPDKLSVVTYVSQYYNYFHNKPQLGGPGVKKSVKRHQNEDKSGPDAKRQTLNAVNESPIKEKQVSMGDKCGICKDKVYLMERHIENGKLYHRACFRKSELSPTTKMITKAEHEQQETKEAKKPDFWRRRADAKKSEQVKKEEIKDESQQKQEKTRTTKAKSLNFLDHSNDENKSKFKDNRHEEKMEVSYSNGHLKDDKVKDDKNSHRPVPKARNITSPTESQATSKTSSNEPEKRSSVPKFEFKSKIVSSAPKASVVSKVDMDTAKPQPAVRHSAPVKPSRLSEAPQLPGDSESPPPLPKNQPPNMLSTANKDNNTKPTGLHLKTSEGKVKDVSAKQRDSESSIFSHISKRDSHGLKLSGASKSKDGGNEKSVTDKDTEPVAVLMSPTSPEPHNPKVLGGLLKNLANIRQRKDSEDEVNKKVTSPNSEGKQKKIFDWQTNKTTAESRKEVKSLDSTEVKDKAAQRAEKAKSVDFLAGKKPFVSEKKEHEKPKIKTDLTISDEEPAWKKALEERKKKRDERPKSADLLSEKKDENTRRVVSMDVPKEKDERPAWQIEAEKRKAARQGGYVDPEKAKLEKGETKDNSNEKTAGGVAKQLILPSSIAKEESKLSEPEKKIISVGKKFDFKLYDNEHEKKVKDKPPRPPPMSPSSGLKSHHGLSPAVSNKLVSTNKMSAPSPPISSRPRSEIKTFGDMKRLSPQEIQQQLSDIDHRLTDLEIRGRQLEESIRKDHEEEDEGLMIEWFTLVNDKNELVRTEADLIYISRAQELEDEQERIDRELRKLLDKPEDHKTDEDKEQEEHLLQQLVDLVNQRSLIVDCQDEDRIRILEDLYRSSVIKVTYCYHSLSDFNQNICVASLGAGKLPDP</sequence>
<keyword evidence="3" id="KW-0967">Endosome</keyword>
<name>K1RBC0_MAGGI</name>
<feature type="compositionally biased region" description="Basic and acidic residues" evidence="5">
    <location>
        <begin position="217"/>
        <end position="262"/>
    </location>
</feature>
<dbReference type="FunFam" id="1.10.418.10:FF:000023">
    <property type="entry name" value="EH domain-binding protein 1 isoform X1"/>
    <property type="match status" value="1"/>
</dbReference>
<feature type="compositionally biased region" description="Basic and acidic residues" evidence="5">
    <location>
        <begin position="143"/>
        <end position="155"/>
    </location>
</feature>
<feature type="compositionally biased region" description="Basic and acidic residues" evidence="5">
    <location>
        <begin position="470"/>
        <end position="486"/>
    </location>
</feature>
<feature type="compositionally biased region" description="Basic and acidic residues" evidence="5">
    <location>
        <begin position="300"/>
        <end position="312"/>
    </location>
</feature>
<dbReference type="HOGENOM" id="CLU_015382_1_0_1"/>
<keyword evidence="2" id="KW-0597">Phosphoprotein</keyword>
<feature type="region of interest" description="Disordered" evidence="5">
    <location>
        <begin position="133"/>
        <end position="167"/>
    </location>
</feature>
<feature type="compositionally biased region" description="Low complexity" evidence="5">
    <location>
        <begin position="353"/>
        <end position="366"/>
    </location>
</feature>
<evidence type="ECO:0000256" key="5">
    <source>
        <dbReference type="SAM" id="MobiDB-lite"/>
    </source>
</evidence>
<dbReference type="SMART" id="SM01203">
    <property type="entry name" value="DUF3585"/>
    <property type="match status" value="1"/>
</dbReference>
<protein>
    <submittedName>
        <fullName evidence="6">MICAL-like protein 2</fullName>
    </submittedName>
</protein>
<feature type="compositionally biased region" description="Polar residues" evidence="5">
    <location>
        <begin position="321"/>
        <end position="337"/>
    </location>
</feature>
<feature type="compositionally biased region" description="Basic and acidic residues" evidence="5">
    <location>
        <begin position="517"/>
        <end position="527"/>
    </location>
</feature>
<dbReference type="InterPro" id="IPR001715">
    <property type="entry name" value="CH_dom"/>
</dbReference>
<gene>
    <name evidence="6" type="ORF">CGI_10028683</name>
</gene>
<feature type="compositionally biased region" description="Basic and acidic residues" evidence="5">
    <location>
        <begin position="791"/>
        <end position="800"/>
    </location>
</feature>
<evidence type="ECO:0000256" key="3">
    <source>
        <dbReference type="ARBA" id="ARBA00022753"/>
    </source>
</evidence>
<feature type="compositionally biased region" description="Basic and acidic residues" evidence="5">
    <location>
        <begin position="650"/>
        <end position="667"/>
    </location>
</feature>
<feature type="region of interest" description="Disordered" evidence="5">
    <location>
        <begin position="736"/>
        <end position="800"/>
    </location>
</feature>
<feature type="compositionally biased region" description="Basic and acidic residues" evidence="5">
    <location>
        <begin position="431"/>
        <end position="448"/>
    </location>
</feature>
<dbReference type="PROSITE" id="PS51848">
    <property type="entry name" value="BMERB"/>
    <property type="match status" value="1"/>
</dbReference>
<dbReference type="InterPro" id="IPR036872">
    <property type="entry name" value="CH_dom_sf"/>
</dbReference>
<evidence type="ECO:0000256" key="4">
    <source>
        <dbReference type="ARBA" id="ARBA00023054"/>
    </source>
</evidence>
<evidence type="ECO:0000256" key="2">
    <source>
        <dbReference type="ARBA" id="ARBA00022553"/>
    </source>
</evidence>
<evidence type="ECO:0000313" key="6">
    <source>
        <dbReference type="EMBL" id="EKC40959.1"/>
    </source>
</evidence>
<reference evidence="6" key="1">
    <citation type="journal article" date="2012" name="Nature">
        <title>The oyster genome reveals stress adaptation and complexity of shell formation.</title>
        <authorList>
            <person name="Zhang G."/>
            <person name="Fang X."/>
            <person name="Guo X."/>
            <person name="Li L."/>
            <person name="Luo R."/>
            <person name="Xu F."/>
            <person name="Yang P."/>
            <person name="Zhang L."/>
            <person name="Wang X."/>
            <person name="Qi H."/>
            <person name="Xiong Z."/>
            <person name="Que H."/>
            <person name="Xie Y."/>
            <person name="Holland P.W."/>
            <person name="Paps J."/>
            <person name="Zhu Y."/>
            <person name="Wu F."/>
            <person name="Chen Y."/>
            <person name="Wang J."/>
            <person name="Peng C."/>
            <person name="Meng J."/>
            <person name="Yang L."/>
            <person name="Liu J."/>
            <person name="Wen B."/>
            <person name="Zhang N."/>
            <person name="Huang Z."/>
            <person name="Zhu Q."/>
            <person name="Feng Y."/>
            <person name="Mount A."/>
            <person name="Hedgecock D."/>
            <person name="Xu Z."/>
            <person name="Liu Y."/>
            <person name="Domazet-Loso T."/>
            <person name="Du Y."/>
            <person name="Sun X."/>
            <person name="Zhang S."/>
            <person name="Liu B."/>
            <person name="Cheng P."/>
            <person name="Jiang X."/>
            <person name="Li J."/>
            <person name="Fan D."/>
            <person name="Wang W."/>
            <person name="Fu W."/>
            <person name="Wang T."/>
            <person name="Wang B."/>
            <person name="Zhang J."/>
            <person name="Peng Z."/>
            <person name="Li Y."/>
            <person name="Li N."/>
            <person name="Wang J."/>
            <person name="Chen M."/>
            <person name="He Y."/>
            <person name="Tan F."/>
            <person name="Song X."/>
            <person name="Zheng Q."/>
            <person name="Huang R."/>
            <person name="Yang H."/>
            <person name="Du X."/>
            <person name="Chen L."/>
            <person name="Yang M."/>
            <person name="Gaffney P.M."/>
            <person name="Wang S."/>
            <person name="Luo L."/>
            <person name="She Z."/>
            <person name="Ming Y."/>
            <person name="Huang W."/>
            <person name="Zhang S."/>
            <person name="Huang B."/>
            <person name="Zhang Y."/>
            <person name="Qu T."/>
            <person name="Ni P."/>
            <person name="Miao G."/>
            <person name="Wang J."/>
            <person name="Wang Q."/>
            <person name="Steinberg C.E."/>
            <person name="Wang H."/>
            <person name="Li N."/>
            <person name="Qian L."/>
            <person name="Zhang G."/>
            <person name="Li Y."/>
            <person name="Yang H."/>
            <person name="Liu X."/>
            <person name="Wang J."/>
            <person name="Yin Y."/>
            <person name="Wang J."/>
        </authorList>
    </citation>
    <scope>NUCLEOTIDE SEQUENCE [LARGE SCALE GENOMIC DNA]</scope>
    <source>
        <strain evidence="6">05x7-T-G4-1.051#20</strain>
    </source>
</reference>
<feature type="compositionally biased region" description="Polar residues" evidence="5">
    <location>
        <begin position="412"/>
        <end position="425"/>
    </location>
</feature>
<dbReference type="InterPro" id="IPR050540">
    <property type="entry name" value="F-actin_Monoox_Mical"/>
</dbReference>
<feature type="compositionally biased region" description="Basic and acidic residues" evidence="5">
    <location>
        <begin position="611"/>
        <end position="643"/>
    </location>
</feature>
<dbReference type="Pfam" id="PF12130">
    <property type="entry name" value="bMERB_dom"/>
    <property type="match status" value="1"/>
</dbReference>
<dbReference type="CDD" id="cd21253">
    <property type="entry name" value="CH_MICALL2"/>
    <property type="match status" value="1"/>
</dbReference>
<evidence type="ECO:0000256" key="1">
    <source>
        <dbReference type="ARBA" id="ARBA00004177"/>
    </source>
</evidence>
<feature type="compositionally biased region" description="Basic and acidic residues" evidence="5">
    <location>
        <begin position="338"/>
        <end position="352"/>
    </location>
</feature>
<dbReference type="SMART" id="SM00033">
    <property type="entry name" value="CH"/>
    <property type="match status" value="1"/>
</dbReference>
<feature type="compositionally biased region" description="Basic and acidic residues" evidence="5">
    <location>
        <begin position="736"/>
        <end position="749"/>
    </location>
</feature>
<comment type="subcellular location">
    <subcellularLocation>
        <location evidence="1">Endosome</location>
    </subcellularLocation>
</comment>
<dbReference type="GO" id="GO:0005768">
    <property type="term" value="C:endosome"/>
    <property type="evidence" value="ECO:0007669"/>
    <property type="project" value="UniProtKB-SubCell"/>
</dbReference>
<dbReference type="PANTHER" id="PTHR23167">
    <property type="entry name" value="CALPONIN HOMOLOGY DOMAIN-CONTAINING PROTEIN DDB_G0272472-RELATED"/>
    <property type="match status" value="1"/>
</dbReference>
<dbReference type="AlphaFoldDB" id="K1RBC0"/>
<dbReference type="SUPFAM" id="SSF57716">
    <property type="entry name" value="Glucocorticoid receptor-like (DNA-binding domain)"/>
    <property type="match status" value="1"/>
</dbReference>
<dbReference type="FunCoup" id="K1RBC0">
    <property type="interactions" value="472"/>
</dbReference>
<dbReference type="SUPFAM" id="SSF47576">
    <property type="entry name" value="Calponin-homology domain, CH-domain"/>
    <property type="match status" value="1"/>
</dbReference>
<accession>K1RBC0</accession>
<dbReference type="EMBL" id="JH816363">
    <property type="protein sequence ID" value="EKC40959.1"/>
    <property type="molecule type" value="Genomic_DNA"/>
</dbReference>
<feature type="compositionally biased region" description="Basic and acidic residues" evidence="5">
    <location>
        <begin position="588"/>
        <end position="602"/>
    </location>
</feature>
<proteinExistence type="predicted"/>
<dbReference type="Gene3D" id="1.10.418.10">
    <property type="entry name" value="Calponin-like domain"/>
    <property type="match status" value="1"/>
</dbReference>
<feature type="compositionally biased region" description="Basic and acidic residues" evidence="5">
    <location>
        <begin position="274"/>
        <end position="293"/>
    </location>
</feature>
<dbReference type="InParanoid" id="K1RBC0"/>
<keyword evidence="4" id="KW-0175">Coiled coil</keyword>
<feature type="region of interest" description="Disordered" evidence="5">
    <location>
        <begin position="217"/>
        <end position="700"/>
    </location>
</feature>
<feature type="compositionally biased region" description="Basic and acidic residues" evidence="5">
    <location>
        <begin position="677"/>
        <end position="693"/>
    </location>
</feature>
<feature type="compositionally biased region" description="Basic and acidic residues" evidence="5">
    <location>
        <begin position="551"/>
        <end position="578"/>
    </location>
</feature>
<dbReference type="Pfam" id="PF00307">
    <property type="entry name" value="CH"/>
    <property type="match status" value="1"/>
</dbReference>
<feature type="compositionally biased region" description="Polar residues" evidence="5">
    <location>
        <begin position="769"/>
        <end position="781"/>
    </location>
</feature>
<dbReference type="Gene3D" id="2.10.110.10">
    <property type="entry name" value="Cysteine Rich Protein"/>
    <property type="match status" value="1"/>
</dbReference>
<dbReference type="InterPro" id="IPR022735">
    <property type="entry name" value="bMERB_dom"/>
</dbReference>
<dbReference type="PANTHER" id="PTHR23167:SF90">
    <property type="entry name" value="MICAL-LIKE PROTEIN 1"/>
    <property type="match status" value="1"/>
</dbReference>
<dbReference type="PROSITE" id="PS50021">
    <property type="entry name" value="CH"/>
    <property type="match status" value="1"/>
</dbReference>